<protein>
    <submittedName>
        <fullName evidence="5">TetR/AcrR family transcriptional regulator</fullName>
    </submittedName>
</protein>
<accession>A0ABW0SBZ5</accession>
<evidence type="ECO:0000313" key="5">
    <source>
        <dbReference type="EMBL" id="MFC5566468.1"/>
    </source>
</evidence>
<dbReference type="Gene3D" id="1.10.10.60">
    <property type="entry name" value="Homeodomain-like"/>
    <property type="match status" value="1"/>
</dbReference>
<feature type="DNA-binding region" description="H-T-H motif" evidence="2">
    <location>
        <begin position="49"/>
        <end position="68"/>
    </location>
</feature>
<evidence type="ECO:0000256" key="2">
    <source>
        <dbReference type="PROSITE-ProRule" id="PRU00335"/>
    </source>
</evidence>
<dbReference type="Pfam" id="PF14246">
    <property type="entry name" value="TetR_C_7"/>
    <property type="match status" value="1"/>
</dbReference>
<reference evidence="6" key="1">
    <citation type="journal article" date="2019" name="Int. J. Syst. Evol. Microbiol.">
        <title>The Global Catalogue of Microorganisms (GCM) 10K type strain sequencing project: providing services to taxonomists for standard genome sequencing and annotation.</title>
        <authorList>
            <consortium name="The Broad Institute Genomics Platform"/>
            <consortium name="The Broad Institute Genome Sequencing Center for Infectious Disease"/>
            <person name="Wu L."/>
            <person name="Ma J."/>
        </authorList>
    </citation>
    <scope>NUCLEOTIDE SEQUENCE [LARGE SCALE GENOMIC DNA]</scope>
    <source>
        <strain evidence="6">KACC 11588</strain>
    </source>
</reference>
<dbReference type="Pfam" id="PF00440">
    <property type="entry name" value="TetR_N"/>
    <property type="match status" value="1"/>
</dbReference>
<dbReference type="InterPro" id="IPR001647">
    <property type="entry name" value="HTH_TetR"/>
</dbReference>
<dbReference type="SUPFAM" id="SSF46689">
    <property type="entry name" value="Homeodomain-like"/>
    <property type="match status" value="1"/>
</dbReference>
<keyword evidence="1 2" id="KW-0238">DNA-binding</keyword>
<dbReference type="InterPro" id="IPR039536">
    <property type="entry name" value="TetR_C_Proteobacteria"/>
</dbReference>
<sequence length="224" mass="24458">MRPADETILVPEPGAPTRRHAAGEDPAKRDQILEGARRVFMEQGYDVASMNDICRAAGVSKGTIYVYFENKEELFVSLIERERDRLFLDTEQLLASDLPLAEKLRRFAARLAGIVCSDEGVRAQRILIATAQRMPELGARFYDGGPKRTQDALAALLAREVEAGRLRIGDVTVAAAQFVALATAGIWRPRLFGKDPEPPSAEAVGVIADAAVAMFLAAHGVEER</sequence>
<evidence type="ECO:0000256" key="1">
    <source>
        <dbReference type="ARBA" id="ARBA00023125"/>
    </source>
</evidence>
<dbReference type="SUPFAM" id="SSF48498">
    <property type="entry name" value="Tetracyclin repressor-like, C-terminal domain"/>
    <property type="match status" value="1"/>
</dbReference>
<evidence type="ECO:0000313" key="6">
    <source>
        <dbReference type="Proteomes" id="UP001596056"/>
    </source>
</evidence>
<name>A0ABW0SBZ5_9RHOB</name>
<dbReference type="PANTHER" id="PTHR30055">
    <property type="entry name" value="HTH-TYPE TRANSCRIPTIONAL REGULATOR RUTR"/>
    <property type="match status" value="1"/>
</dbReference>
<gene>
    <name evidence="5" type="ORF">ACFPOC_08545</name>
</gene>
<organism evidence="5 6">
    <name type="scientific">Rubellimicrobium aerolatum</name>
    <dbReference type="NCBI Taxonomy" id="490979"/>
    <lineage>
        <taxon>Bacteria</taxon>
        <taxon>Pseudomonadati</taxon>
        <taxon>Pseudomonadota</taxon>
        <taxon>Alphaproteobacteria</taxon>
        <taxon>Rhodobacterales</taxon>
        <taxon>Roseobacteraceae</taxon>
        <taxon>Rubellimicrobium</taxon>
    </lineage>
</organism>
<dbReference type="InterPro" id="IPR023772">
    <property type="entry name" value="DNA-bd_HTH_TetR-type_CS"/>
</dbReference>
<dbReference type="RefSeq" id="WP_209840135.1">
    <property type="nucleotide sequence ID" value="NZ_JAGGJP010000006.1"/>
</dbReference>
<evidence type="ECO:0000256" key="3">
    <source>
        <dbReference type="SAM" id="MobiDB-lite"/>
    </source>
</evidence>
<dbReference type="Proteomes" id="UP001596056">
    <property type="component" value="Unassembled WGS sequence"/>
</dbReference>
<dbReference type="EMBL" id="JBHSNA010000005">
    <property type="protein sequence ID" value="MFC5566468.1"/>
    <property type="molecule type" value="Genomic_DNA"/>
</dbReference>
<evidence type="ECO:0000259" key="4">
    <source>
        <dbReference type="PROSITE" id="PS50977"/>
    </source>
</evidence>
<dbReference type="InterPro" id="IPR050109">
    <property type="entry name" value="HTH-type_TetR-like_transc_reg"/>
</dbReference>
<dbReference type="PANTHER" id="PTHR30055:SF146">
    <property type="entry name" value="HTH-TYPE TRANSCRIPTIONAL DUAL REGULATOR CECR"/>
    <property type="match status" value="1"/>
</dbReference>
<dbReference type="InterPro" id="IPR036271">
    <property type="entry name" value="Tet_transcr_reg_TetR-rel_C_sf"/>
</dbReference>
<dbReference type="PRINTS" id="PR00455">
    <property type="entry name" value="HTHTETR"/>
</dbReference>
<dbReference type="PROSITE" id="PS50977">
    <property type="entry name" value="HTH_TETR_2"/>
    <property type="match status" value="1"/>
</dbReference>
<feature type="region of interest" description="Disordered" evidence="3">
    <location>
        <begin position="1"/>
        <end position="27"/>
    </location>
</feature>
<dbReference type="Gene3D" id="1.10.357.10">
    <property type="entry name" value="Tetracycline Repressor, domain 2"/>
    <property type="match status" value="1"/>
</dbReference>
<feature type="domain" description="HTH tetR-type" evidence="4">
    <location>
        <begin position="26"/>
        <end position="86"/>
    </location>
</feature>
<dbReference type="PROSITE" id="PS01081">
    <property type="entry name" value="HTH_TETR_1"/>
    <property type="match status" value="1"/>
</dbReference>
<keyword evidence="6" id="KW-1185">Reference proteome</keyword>
<comment type="caution">
    <text evidence="5">The sequence shown here is derived from an EMBL/GenBank/DDBJ whole genome shotgun (WGS) entry which is preliminary data.</text>
</comment>
<dbReference type="InterPro" id="IPR009057">
    <property type="entry name" value="Homeodomain-like_sf"/>
</dbReference>
<proteinExistence type="predicted"/>